<evidence type="ECO:0000256" key="1">
    <source>
        <dbReference type="SAM" id="Phobius"/>
    </source>
</evidence>
<protein>
    <submittedName>
        <fullName evidence="3">Ca2+ regulator and membrane fusion protein Fig1-domain-containing protein</fullName>
    </submittedName>
</protein>
<name>A0AAE0NYW6_9PEZI</name>
<feature type="transmembrane region" description="Helical" evidence="1">
    <location>
        <begin position="137"/>
        <end position="163"/>
    </location>
</feature>
<evidence type="ECO:0000313" key="4">
    <source>
        <dbReference type="Proteomes" id="UP001285441"/>
    </source>
</evidence>
<keyword evidence="1" id="KW-0472">Membrane</keyword>
<reference evidence="3" key="2">
    <citation type="submission" date="2023-06" db="EMBL/GenBank/DDBJ databases">
        <authorList>
            <consortium name="Lawrence Berkeley National Laboratory"/>
            <person name="Haridas S."/>
            <person name="Hensen N."/>
            <person name="Bonometti L."/>
            <person name="Westerberg I."/>
            <person name="Brannstrom I.O."/>
            <person name="Guillou S."/>
            <person name="Cros-Aarteil S."/>
            <person name="Calhoun S."/>
            <person name="Kuo A."/>
            <person name="Mondo S."/>
            <person name="Pangilinan J."/>
            <person name="Riley R."/>
            <person name="LaButti K."/>
            <person name="Andreopoulos B."/>
            <person name="Lipzen A."/>
            <person name="Chen C."/>
            <person name="Yanf M."/>
            <person name="Daum C."/>
            <person name="Ng V."/>
            <person name="Clum A."/>
            <person name="Steindorff A."/>
            <person name="Ohm R."/>
            <person name="Martin F."/>
            <person name="Silar P."/>
            <person name="Natvig D."/>
            <person name="Lalanne C."/>
            <person name="Gautier V."/>
            <person name="Ament-velasquez S.L."/>
            <person name="Kruys A."/>
            <person name="Hutchinson M.I."/>
            <person name="Powell A.J."/>
            <person name="Barry K."/>
            <person name="Miller A.N."/>
            <person name="Grigoriev I.V."/>
            <person name="Debuchy R."/>
            <person name="Gladieux P."/>
            <person name="Thoren M.H."/>
            <person name="Johannesson H."/>
        </authorList>
    </citation>
    <scope>NUCLEOTIDE SEQUENCE</scope>
    <source>
        <strain evidence="3">CBS 232.78</strain>
    </source>
</reference>
<dbReference type="GO" id="GO:0043332">
    <property type="term" value="C:mating projection tip"/>
    <property type="evidence" value="ECO:0007669"/>
    <property type="project" value="TreeGrafter"/>
</dbReference>
<gene>
    <name evidence="3" type="ORF">B0H63DRAFT_105815</name>
</gene>
<dbReference type="GO" id="GO:0016020">
    <property type="term" value="C:membrane"/>
    <property type="evidence" value="ECO:0007669"/>
    <property type="project" value="InterPro"/>
</dbReference>
<feature type="transmembrane region" description="Helical" evidence="1">
    <location>
        <begin position="225"/>
        <end position="256"/>
    </location>
</feature>
<feature type="signal peptide" evidence="2">
    <location>
        <begin position="1"/>
        <end position="20"/>
    </location>
</feature>
<comment type="caution">
    <text evidence="3">The sequence shown here is derived from an EMBL/GenBank/DDBJ whole genome shotgun (WGS) entry which is preliminary data.</text>
</comment>
<dbReference type="Proteomes" id="UP001285441">
    <property type="component" value="Unassembled WGS sequence"/>
</dbReference>
<accession>A0AAE0NYW6</accession>
<evidence type="ECO:0000256" key="2">
    <source>
        <dbReference type="SAM" id="SignalP"/>
    </source>
</evidence>
<dbReference type="PANTHER" id="PTHR28092:SF1">
    <property type="entry name" value="FACTOR-INDUCED GENE 1 PROTEIN"/>
    <property type="match status" value="1"/>
</dbReference>
<keyword evidence="1" id="KW-0812">Transmembrane</keyword>
<dbReference type="Pfam" id="PF12351">
    <property type="entry name" value="Fig1"/>
    <property type="match status" value="1"/>
</dbReference>
<feature type="chain" id="PRO_5042211502" evidence="2">
    <location>
        <begin position="21"/>
        <end position="266"/>
    </location>
</feature>
<dbReference type="AlphaFoldDB" id="A0AAE0NYW6"/>
<keyword evidence="1" id="KW-1133">Transmembrane helix</keyword>
<dbReference type="InterPro" id="IPR033481">
    <property type="entry name" value="Dni1/Fig1"/>
</dbReference>
<evidence type="ECO:0000313" key="3">
    <source>
        <dbReference type="EMBL" id="KAK3389955.1"/>
    </source>
</evidence>
<organism evidence="3 4">
    <name type="scientific">Podospora didyma</name>
    <dbReference type="NCBI Taxonomy" id="330526"/>
    <lineage>
        <taxon>Eukaryota</taxon>
        <taxon>Fungi</taxon>
        <taxon>Dikarya</taxon>
        <taxon>Ascomycota</taxon>
        <taxon>Pezizomycotina</taxon>
        <taxon>Sordariomycetes</taxon>
        <taxon>Sordariomycetidae</taxon>
        <taxon>Sordariales</taxon>
        <taxon>Podosporaceae</taxon>
        <taxon>Podospora</taxon>
    </lineage>
</organism>
<keyword evidence="4" id="KW-1185">Reference proteome</keyword>
<dbReference type="PANTHER" id="PTHR28092">
    <property type="entry name" value="FACTOR-INDUCED GENE 1 PROTEIN"/>
    <property type="match status" value="1"/>
</dbReference>
<dbReference type="EMBL" id="JAULSW010000002">
    <property type="protein sequence ID" value="KAK3389955.1"/>
    <property type="molecule type" value="Genomic_DNA"/>
</dbReference>
<reference evidence="3" key="1">
    <citation type="journal article" date="2023" name="Mol. Phylogenet. Evol.">
        <title>Genome-scale phylogeny and comparative genomics of the fungal order Sordariales.</title>
        <authorList>
            <person name="Hensen N."/>
            <person name="Bonometti L."/>
            <person name="Westerberg I."/>
            <person name="Brannstrom I.O."/>
            <person name="Guillou S."/>
            <person name="Cros-Aarteil S."/>
            <person name="Calhoun S."/>
            <person name="Haridas S."/>
            <person name="Kuo A."/>
            <person name="Mondo S."/>
            <person name="Pangilinan J."/>
            <person name="Riley R."/>
            <person name="LaButti K."/>
            <person name="Andreopoulos B."/>
            <person name="Lipzen A."/>
            <person name="Chen C."/>
            <person name="Yan M."/>
            <person name="Daum C."/>
            <person name="Ng V."/>
            <person name="Clum A."/>
            <person name="Steindorff A."/>
            <person name="Ohm R.A."/>
            <person name="Martin F."/>
            <person name="Silar P."/>
            <person name="Natvig D.O."/>
            <person name="Lalanne C."/>
            <person name="Gautier V."/>
            <person name="Ament-Velasquez S.L."/>
            <person name="Kruys A."/>
            <person name="Hutchinson M.I."/>
            <person name="Powell A.J."/>
            <person name="Barry K."/>
            <person name="Miller A.N."/>
            <person name="Grigoriev I.V."/>
            <person name="Debuchy R."/>
            <person name="Gladieux P."/>
            <person name="Hiltunen Thoren M."/>
            <person name="Johannesson H."/>
        </authorList>
    </citation>
    <scope>NUCLEOTIDE SEQUENCE</scope>
    <source>
        <strain evidence="3">CBS 232.78</strain>
    </source>
</reference>
<proteinExistence type="predicted"/>
<dbReference type="GO" id="GO:0000747">
    <property type="term" value="P:conjugation with cellular fusion"/>
    <property type="evidence" value="ECO:0007669"/>
    <property type="project" value="TreeGrafter"/>
</dbReference>
<keyword evidence="2" id="KW-0732">Signal</keyword>
<sequence>MILAMLSIILLSILVAGCTSESLSGVYLLSLSYTNSVPPATVPMDQDPTIINPGLQTVFAAIATNNGSSSPAPLALEVRVGYMGMCLSRSSGGWFCSTTAASLASYVRDTGSSIVNRGGSGDPLNLIHVGDAFKGGVVFMALIIVSMVFALFCIALMATFPGWHQEEDDEGSEREVKPFPSESVSRLACASSMVSAALAFVSAFWQHLSSAAAGTMVGGLTYGAATAHTGVSAIVLGWMGTSLILLVVAGLVLMILSFKVLRQIMD</sequence>